<feature type="transmembrane region" description="Helical" evidence="2">
    <location>
        <begin position="33"/>
        <end position="51"/>
    </location>
</feature>
<organism evidence="4 5">
    <name type="scientific">Meridianimarinicoccus marinus</name>
    <dbReference type="NCBI Taxonomy" id="3231483"/>
    <lineage>
        <taxon>Bacteria</taxon>
        <taxon>Pseudomonadati</taxon>
        <taxon>Pseudomonadota</taxon>
        <taxon>Alphaproteobacteria</taxon>
        <taxon>Rhodobacterales</taxon>
        <taxon>Paracoccaceae</taxon>
        <taxon>Meridianimarinicoccus</taxon>
    </lineage>
</organism>
<evidence type="ECO:0000256" key="3">
    <source>
        <dbReference type="SAM" id="SignalP"/>
    </source>
</evidence>
<keyword evidence="2" id="KW-0472">Membrane</keyword>
<dbReference type="EMBL" id="JBFBVU010000012">
    <property type="protein sequence ID" value="MEV8467385.1"/>
    <property type="molecule type" value="Genomic_DNA"/>
</dbReference>
<comment type="caution">
    <text evidence="4">The sequence shown here is derived from an EMBL/GenBank/DDBJ whole genome shotgun (WGS) entry which is preliminary data.</text>
</comment>
<dbReference type="Pfam" id="PF20506">
    <property type="entry name" value="DUF6732"/>
    <property type="match status" value="1"/>
</dbReference>
<sequence length="75" mass="7651">MRTVLLSCLSLLAATMAQAHPGHLADLAGHDHWVAGAALGAAIALGAWAALKGRRKDQPSQAEADDTPAADPQEA</sequence>
<keyword evidence="2" id="KW-0812">Transmembrane</keyword>
<feature type="chain" id="PRO_5046475573" evidence="3">
    <location>
        <begin position="20"/>
        <end position="75"/>
    </location>
</feature>
<accession>A0ABV3L8N0</accession>
<evidence type="ECO:0000256" key="1">
    <source>
        <dbReference type="SAM" id="MobiDB-lite"/>
    </source>
</evidence>
<protein>
    <submittedName>
        <fullName evidence="4">DUF6732 family protein</fullName>
    </submittedName>
</protein>
<keyword evidence="3" id="KW-0732">Signal</keyword>
<keyword evidence="2" id="KW-1133">Transmembrane helix</keyword>
<proteinExistence type="predicted"/>
<keyword evidence="5" id="KW-1185">Reference proteome</keyword>
<gene>
    <name evidence="4" type="ORF">AB0T83_11390</name>
</gene>
<feature type="compositionally biased region" description="Acidic residues" evidence="1">
    <location>
        <begin position="63"/>
        <end position="75"/>
    </location>
</feature>
<feature type="signal peptide" evidence="3">
    <location>
        <begin position="1"/>
        <end position="19"/>
    </location>
</feature>
<feature type="region of interest" description="Disordered" evidence="1">
    <location>
        <begin position="54"/>
        <end position="75"/>
    </location>
</feature>
<evidence type="ECO:0000256" key="2">
    <source>
        <dbReference type="SAM" id="Phobius"/>
    </source>
</evidence>
<name>A0ABV3L8N0_9RHOB</name>
<dbReference type="InterPro" id="IPR046619">
    <property type="entry name" value="DUF6732"/>
</dbReference>
<dbReference type="RefSeq" id="WP_366193167.1">
    <property type="nucleotide sequence ID" value="NZ_JBFBVU010000012.1"/>
</dbReference>
<dbReference type="Proteomes" id="UP001553161">
    <property type="component" value="Unassembled WGS sequence"/>
</dbReference>
<evidence type="ECO:0000313" key="4">
    <source>
        <dbReference type="EMBL" id="MEV8467385.1"/>
    </source>
</evidence>
<evidence type="ECO:0000313" key="5">
    <source>
        <dbReference type="Proteomes" id="UP001553161"/>
    </source>
</evidence>
<reference evidence="4 5" key="1">
    <citation type="submission" date="2024-07" db="EMBL/GenBank/DDBJ databases">
        <authorList>
            <person name="Kang M."/>
        </authorList>
    </citation>
    <scope>NUCLEOTIDE SEQUENCE [LARGE SCALE GENOMIC DNA]</scope>
    <source>
        <strain evidence="4 5">DFM31</strain>
    </source>
</reference>